<dbReference type="SUPFAM" id="SSF57625">
    <property type="entry name" value="Invertebrate chitin-binding proteins"/>
    <property type="match status" value="2"/>
</dbReference>
<evidence type="ECO:0000313" key="8">
    <source>
        <dbReference type="EnsemblMetazoa" id="AALFPA23_014415.P20951"/>
    </source>
</evidence>
<feature type="chain" id="PRO_5046451200" description="Chitin-binding type-2 domain-containing protein" evidence="6">
    <location>
        <begin position="25"/>
        <end position="136"/>
    </location>
</feature>
<dbReference type="PANTHER" id="PTHR23301:SF0">
    <property type="entry name" value="CHITIN-BINDING TYPE-2 DOMAIN-CONTAINING PROTEIN-RELATED"/>
    <property type="match status" value="1"/>
</dbReference>
<evidence type="ECO:0000256" key="6">
    <source>
        <dbReference type="SAM" id="SignalP"/>
    </source>
</evidence>
<evidence type="ECO:0000256" key="3">
    <source>
        <dbReference type="ARBA" id="ARBA00022737"/>
    </source>
</evidence>
<name>A0ABM1Z2J2_AEDAL</name>
<dbReference type="SMART" id="SM00494">
    <property type="entry name" value="ChtBD2"/>
    <property type="match status" value="2"/>
</dbReference>
<protein>
    <recommendedName>
        <fullName evidence="7">Chitin-binding type-2 domain-containing protein</fullName>
    </recommendedName>
</protein>
<evidence type="ECO:0000256" key="4">
    <source>
        <dbReference type="ARBA" id="ARBA00023157"/>
    </source>
</evidence>
<dbReference type="InterPro" id="IPR036508">
    <property type="entry name" value="Chitin-bd_dom_sf"/>
</dbReference>
<keyword evidence="2 6" id="KW-0732">Signal</keyword>
<keyword evidence="1" id="KW-0147">Chitin-binding</keyword>
<keyword evidence="9" id="KW-1185">Reference proteome</keyword>
<feature type="signal peptide" evidence="6">
    <location>
        <begin position="1"/>
        <end position="24"/>
    </location>
</feature>
<evidence type="ECO:0000256" key="1">
    <source>
        <dbReference type="ARBA" id="ARBA00022669"/>
    </source>
</evidence>
<dbReference type="RefSeq" id="XP_019524985.3">
    <property type="nucleotide sequence ID" value="XM_019669440.3"/>
</dbReference>
<evidence type="ECO:0000256" key="5">
    <source>
        <dbReference type="ARBA" id="ARBA00023180"/>
    </source>
</evidence>
<reference evidence="9" key="1">
    <citation type="journal article" date="2015" name="Proc. Natl. Acad. Sci. U.S.A.">
        <title>Genome sequence of the Asian Tiger mosquito, Aedes albopictus, reveals insights into its biology, genetics, and evolution.</title>
        <authorList>
            <person name="Chen X.G."/>
            <person name="Jiang X."/>
            <person name="Gu J."/>
            <person name="Xu M."/>
            <person name="Wu Y."/>
            <person name="Deng Y."/>
            <person name="Zhang C."/>
            <person name="Bonizzoni M."/>
            <person name="Dermauw W."/>
            <person name="Vontas J."/>
            <person name="Armbruster P."/>
            <person name="Huang X."/>
            <person name="Yang Y."/>
            <person name="Zhang H."/>
            <person name="He W."/>
            <person name="Peng H."/>
            <person name="Liu Y."/>
            <person name="Wu K."/>
            <person name="Chen J."/>
            <person name="Lirakis M."/>
            <person name="Topalis P."/>
            <person name="Van Leeuwen T."/>
            <person name="Hall A.B."/>
            <person name="Jiang X."/>
            <person name="Thorpe C."/>
            <person name="Mueller R.L."/>
            <person name="Sun C."/>
            <person name="Waterhouse R.M."/>
            <person name="Yan G."/>
            <person name="Tu Z.J."/>
            <person name="Fang X."/>
            <person name="James A.A."/>
        </authorList>
    </citation>
    <scope>NUCLEOTIDE SEQUENCE [LARGE SCALE GENOMIC DNA]</scope>
    <source>
        <strain evidence="9">Foshan</strain>
    </source>
</reference>
<dbReference type="InterPro" id="IPR002557">
    <property type="entry name" value="Chitin-bd_dom"/>
</dbReference>
<sequence>MFAVLRIATLSATLLALFPSNALAQQIQCHPTHTHVMDDPSACYRYISCYQGQAFPMTCPPGFKFVLELQACYPAPVEECFPCPETGTSFFPHPNSCQKYVTCYMGAAYEMSCPDGYLFDPAAEMCDHEAYVDCTI</sequence>
<keyword evidence="5" id="KW-0325">Glycoprotein</keyword>
<dbReference type="GeneID" id="109397105"/>
<proteinExistence type="predicted"/>
<dbReference type="PROSITE" id="PS50940">
    <property type="entry name" value="CHIT_BIND_II"/>
    <property type="match status" value="2"/>
</dbReference>
<keyword evidence="4" id="KW-1015">Disulfide bond</keyword>
<dbReference type="EnsemblMetazoa" id="AALFPA23_014415.R20951">
    <property type="protein sequence ID" value="AALFPA23_014415.P20951"/>
    <property type="gene ID" value="AALFPA23_014415"/>
</dbReference>
<accession>A0ABM1Z2J2</accession>
<feature type="domain" description="Chitin-binding type-2" evidence="7">
    <location>
        <begin position="80"/>
        <end position="136"/>
    </location>
</feature>
<dbReference type="Pfam" id="PF01607">
    <property type="entry name" value="CBM_14"/>
    <property type="match status" value="2"/>
</dbReference>
<evidence type="ECO:0000313" key="9">
    <source>
        <dbReference type="Proteomes" id="UP000069940"/>
    </source>
</evidence>
<dbReference type="Proteomes" id="UP000069940">
    <property type="component" value="Unassembled WGS sequence"/>
</dbReference>
<evidence type="ECO:0000259" key="7">
    <source>
        <dbReference type="PROSITE" id="PS50940"/>
    </source>
</evidence>
<dbReference type="Gene3D" id="2.170.140.10">
    <property type="entry name" value="Chitin binding domain"/>
    <property type="match status" value="2"/>
</dbReference>
<feature type="domain" description="Chitin-binding type-2" evidence="7">
    <location>
        <begin position="26"/>
        <end position="72"/>
    </location>
</feature>
<evidence type="ECO:0000256" key="2">
    <source>
        <dbReference type="ARBA" id="ARBA00022729"/>
    </source>
</evidence>
<dbReference type="PANTHER" id="PTHR23301">
    <property type="entry name" value="CHITIN BINDING PERITROPHIN-A"/>
    <property type="match status" value="1"/>
</dbReference>
<keyword evidence="3" id="KW-0677">Repeat</keyword>
<organism evidence="8 9">
    <name type="scientific">Aedes albopictus</name>
    <name type="common">Asian tiger mosquito</name>
    <name type="synonym">Stegomyia albopicta</name>
    <dbReference type="NCBI Taxonomy" id="7160"/>
    <lineage>
        <taxon>Eukaryota</taxon>
        <taxon>Metazoa</taxon>
        <taxon>Ecdysozoa</taxon>
        <taxon>Arthropoda</taxon>
        <taxon>Hexapoda</taxon>
        <taxon>Insecta</taxon>
        <taxon>Pterygota</taxon>
        <taxon>Neoptera</taxon>
        <taxon>Endopterygota</taxon>
        <taxon>Diptera</taxon>
        <taxon>Nematocera</taxon>
        <taxon>Culicoidea</taxon>
        <taxon>Culicidae</taxon>
        <taxon>Culicinae</taxon>
        <taxon>Aedini</taxon>
        <taxon>Aedes</taxon>
        <taxon>Stegomyia</taxon>
    </lineage>
</organism>
<dbReference type="InterPro" id="IPR051940">
    <property type="entry name" value="Chitin_bind-dev_reg"/>
</dbReference>
<reference evidence="8" key="2">
    <citation type="submission" date="2025-05" db="UniProtKB">
        <authorList>
            <consortium name="EnsemblMetazoa"/>
        </authorList>
    </citation>
    <scope>IDENTIFICATION</scope>
    <source>
        <strain evidence="8">Foshan</strain>
    </source>
</reference>